<dbReference type="RefSeq" id="WP_400878870.1">
    <property type="nucleotide sequence ID" value="NZ_JBIWXY010000001.1"/>
</dbReference>
<reference evidence="3 4" key="1">
    <citation type="submission" date="2024-11" db="EMBL/GenBank/DDBJ databases">
        <authorList>
            <person name="Kaparullina E.N."/>
            <person name="Delegan Y.A."/>
            <person name="Doronina N.V."/>
        </authorList>
    </citation>
    <scope>NUCLEOTIDE SEQUENCE [LARGE SCALE GENOMIC DNA]</scope>
    <source>
        <strain evidence="3 4">7sh_L</strain>
    </source>
</reference>
<keyword evidence="4" id="KW-1185">Reference proteome</keyword>
<evidence type="ECO:0000313" key="3">
    <source>
        <dbReference type="EMBL" id="MFJ5445092.1"/>
    </source>
</evidence>
<comment type="caution">
    <text evidence="3">The sequence shown here is derived from an EMBL/GenBank/DDBJ whole genome shotgun (WGS) entry which is preliminary data.</text>
</comment>
<keyword evidence="2" id="KW-0472">Membrane</keyword>
<keyword evidence="2" id="KW-0812">Transmembrane</keyword>
<feature type="transmembrane region" description="Helical" evidence="2">
    <location>
        <begin position="224"/>
        <end position="244"/>
    </location>
</feature>
<evidence type="ECO:0000256" key="2">
    <source>
        <dbReference type="SAM" id="Phobius"/>
    </source>
</evidence>
<name>A0ABW8GJ20_9PROT</name>
<keyword evidence="2" id="KW-1133">Transmembrane helix</keyword>
<accession>A0ABW8GJ20</accession>
<sequence>MKLNLWLLMIMLLGRRERVFNIVATTSQYGVQKILAVDGSNVYGQSLNPEGALSRNVIASPIERFPYQNIVVEYRYAVAGTNRFRRYTSIARLMLELPIILTPIYRWTANIKHFIASALFNRRPAETRERYELLRYIVAHKAVSDVPFTLNELMGEMVGYLCFTQEDRIWYLQKMKYQLASLVETHDLEITAKGSYKVTGLAWKSLSDFQEENRRHRDSARIQFVIATLTIAIAFFAISHTGLIKLPVLLDLQQEARQVKSVVQSHWHSLLQPGEPHFEEQEQHGLDAIMMLRTEPQSIESIAPPIDNAPATDPAKKKAD</sequence>
<protein>
    <submittedName>
        <fullName evidence="3">Uncharacterized protein</fullName>
    </submittedName>
</protein>
<dbReference type="EMBL" id="JBIWXY010000001">
    <property type="protein sequence ID" value="MFJ5445092.1"/>
    <property type="molecule type" value="Genomic_DNA"/>
</dbReference>
<evidence type="ECO:0000313" key="4">
    <source>
        <dbReference type="Proteomes" id="UP001617669"/>
    </source>
</evidence>
<dbReference type="Proteomes" id="UP001617669">
    <property type="component" value="Unassembled WGS sequence"/>
</dbReference>
<organism evidence="3 4">
    <name type="scientific">Methylobacillus methanolivorans</name>
    <dbReference type="NCBI Taxonomy" id="1848927"/>
    <lineage>
        <taxon>Bacteria</taxon>
        <taxon>Pseudomonadati</taxon>
        <taxon>Pseudomonadota</taxon>
        <taxon>Betaproteobacteria</taxon>
        <taxon>Nitrosomonadales</taxon>
        <taxon>Methylophilaceae</taxon>
        <taxon>Methylobacillus</taxon>
    </lineage>
</organism>
<feature type="region of interest" description="Disordered" evidence="1">
    <location>
        <begin position="299"/>
        <end position="320"/>
    </location>
</feature>
<gene>
    <name evidence="3" type="ORF">ACIKP9_02505</name>
</gene>
<evidence type="ECO:0000256" key="1">
    <source>
        <dbReference type="SAM" id="MobiDB-lite"/>
    </source>
</evidence>
<proteinExistence type="predicted"/>